<dbReference type="EMBL" id="SJPY01000005">
    <property type="protein sequence ID" value="TWU40073.1"/>
    <property type="molecule type" value="Genomic_DNA"/>
</dbReference>
<keyword evidence="2" id="KW-0418">Kinase</keyword>
<dbReference type="PANTHER" id="PTHR30437">
    <property type="entry name" value="TRANSCRIPTION ELONGATION FACTOR GREA"/>
    <property type="match status" value="1"/>
</dbReference>
<dbReference type="SUPFAM" id="SSF54534">
    <property type="entry name" value="FKBP-like"/>
    <property type="match status" value="1"/>
</dbReference>
<comment type="caution">
    <text evidence="2">The sequence shown here is derived from an EMBL/GenBank/DDBJ whole genome shotgun (WGS) entry which is preliminary data.</text>
</comment>
<reference evidence="2 3" key="1">
    <citation type="submission" date="2019-02" db="EMBL/GenBank/DDBJ databases">
        <title>Deep-cultivation of Planctomycetes and their phenomic and genomic characterization uncovers novel biology.</title>
        <authorList>
            <person name="Wiegand S."/>
            <person name="Jogler M."/>
            <person name="Boedeker C."/>
            <person name="Pinto D."/>
            <person name="Vollmers J."/>
            <person name="Rivas-Marin E."/>
            <person name="Kohn T."/>
            <person name="Peeters S.H."/>
            <person name="Heuer A."/>
            <person name="Rast P."/>
            <person name="Oberbeckmann S."/>
            <person name="Bunk B."/>
            <person name="Jeske O."/>
            <person name="Meyerdierks A."/>
            <person name="Storesund J.E."/>
            <person name="Kallscheuer N."/>
            <person name="Luecker S."/>
            <person name="Lage O.M."/>
            <person name="Pohl T."/>
            <person name="Merkel B.J."/>
            <person name="Hornburger P."/>
            <person name="Mueller R.-W."/>
            <person name="Bruemmer F."/>
            <person name="Labrenz M."/>
            <person name="Spormann A.M."/>
            <person name="Op Den Camp H."/>
            <person name="Overmann J."/>
            <person name="Amann R."/>
            <person name="Jetten M.S.M."/>
            <person name="Mascher T."/>
            <person name="Medema M.H."/>
            <person name="Devos D.P."/>
            <person name="Kaster A.-K."/>
            <person name="Ovreas L."/>
            <person name="Rohde M."/>
            <person name="Galperin M.Y."/>
            <person name="Jogler C."/>
        </authorList>
    </citation>
    <scope>NUCLEOTIDE SEQUENCE [LARGE SCALE GENOMIC DNA]</scope>
    <source>
        <strain evidence="2 3">Q31b</strain>
    </source>
</reference>
<dbReference type="Pfam" id="PF01272">
    <property type="entry name" value="GreA_GreB"/>
    <property type="match status" value="1"/>
</dbReference>
<keyword evidence="2" id="KW-0808">Transferase</keyword>
<feature type="domain" description="Transcription elongation factor GreA/GreB C-terminal" evidence="1">
    <location>
        <begin position="55"/>
        <end position="126"/>
    </location>
</feature>
<dbReference type="OrthoDB" id="192847at2"/>
<name>A0A5C6DRZ0_9BACT</name>
<dbReference type="RefSeq" id="WP_146600704.1">
    <property type="nucleotide sequence ID" value="NZ_SJPY01000005.1"/>
</dbReference>
<dbReference type="AlphaFoldDB" id="A0A5C6DRZ0"/>
<evidence type="ECO:0000259" key="1">
    <source>
        <dbReference type="Pfam" id="PF01272"/>
    </source>
</evidence>
<dbReference type="InterPro" id="IPR023459">
    <property type="entry name" value="Tscrpt_elong_fac_GreA/B_fam"/>
</dbReference>
<dbReference type="PANTHER" id="PTHR30437:SF5">
    <property type="entry name" value="REGULATOR OF NUCLEOSIDE DIPHOSPHATE KINASE"/>
    <property type="match status" value="1"/>
</dbReference>
<evidence type="ECO:0000313" key="2">
    <source>
        <dbReference type="EMBL" id="TWU40073.1"/>
    </source>
</evidence>
<dbReference type="Proteomes" id="UP000315471">
    <property type="component" value="Unassembled WGS sequence"/>
</dbReference>
<keyword evidence="3" id="KW-1185">Reference proteome</keyword>
<dbReference type="InterPro" id="IPR036953">
    <property type="entry name" value="GreA/GreB_C_sf"/>
</dbReference>
<dbReference type="Gene3D" id="3.10.50.30">
    <property type="entry name" value="Transcription elongation factor, GreA/GreB, C-terminal domain"/>
    <property type="match status" value="1"/>
</dbReference>
<dbReference type="InterPro" id="IPR001437">
    <property type="entry name" value="Tscrpt_elong_fac_GreA/B_C"/>
</dbReference>
<evidence type="ECO:0000313" key="3">
    <source>
        <dbReference type="Proteomes" id="UP000315471"/>
    </source>
</evidence>
<dbReference type="GO" id="GO:0003677">
    <property type="term" value="F:DNA binding"/>
    <property type="evidence" value="ECO:0007669"/>
    <property type="project" value="InterPro"/>
</dbReference>
<organism evidence="2 3">
    <name type="scientific">Novipirellula aureliae</name>
    <dbReference type="NCBI Taxonomy" id="2527966"/>
    <lineage>
        <taxon>Bacteria</taxon>
        <taxon>Pseudomonadati</taxon>
        <taxon>Planctomycetota</taxon>
        <taxon>Planctomycetia</taxon>
        <taxon>Pirellulales</taxon>
        <taxon>Pirellulaceae</taxon>
        <taxon>Novipirellula</taxon>
    </lineage>
</organism>
<sequence length="138" mass="15777">MNVSNNVMTRTDLRRLEILLASEFTQAIGCKGYLTRFEQKLDDAKIVDSHEVLPNVVTMNSTFRLRELRTDEAHTYTLVYPEEACIAEGKLSVLTPLGSEILGHCADDEILCRVQDRDERRRIETVSFQPERVGAFNM</sequence>
<accession>A0A5C6DRZ0</accession>
<proteinExistence type="predicted"/>
<dbReference type="GO" id="GO:0070063">
    <property type="term" value="F:RNA polymerase binding"/>
    <property type="evidence" value="ECO:0007669"/>
    <property type="project" value="InterPro"/>
</dbReference>
<dbReference type="GO" id="GO:0016301">
    <property type="term" value="F:kinase activity"/>
    <property type="evidence" value="ECO:0007669"/>
    <property type="project" value="UniProtKB-KW"/>
</dbReference>
<dbReference type="GO" id="GO:0032784">
    <property type="term" value="P:regulation of DNA-templated transcription elongation"/>
    <property type="evidence" value="ECO:0007669"/>
    <property type="project" value="InterPro"/>
</dbReference>
<dbReference type="GO" id="GO:0006354">
    <property type="term" value="P:DNA-templated transcription elongation"/>
    <property type="evidence" value="ECO:0007669"/>
    <property type="project" value="TreeGrafter"/>
</dbReference>
<gene>
    <name evidence="2" type="primary">rnk_3</name>
    <name evidence="2" type="ORF">Q31b_34170</name>
</gene>
<protein>
    <submittedName>
        <fullName evidence="2">Regulator of nucleoside diphosphate kinase</fullName>
    </submittedName>
</protein>